<reference evidence="1 2" key="1">
    <citation type="submission" date="2019-05" db="EMBL/GenBank/DDBJ databases">
        <title>Another draft genome of Portunus trituberculatus and its Hox gene families provides insights of decapod evolution.</title>
        <authorList>
            <person name="Jeong J.-H."/>
            <person name="Song I."/>
            <person name="Kim S."/>
            <person name="Choi T."/>
            <person name="Kim D."/>
            <person name="Ryu S."/>
            <person name="Kim W."/>
        </authorList>
    </citation>
    <scope>NUCLEOTIDE SEQUENCE [LARGE SCALE GENOMIC DNA]</scope>
    <source>
        <tissue evidence="1">Muscle</tissue>
    </source>
</reference>
<dbReference type="AlphaFoldDB" id="A0A5B7HEY0"/>
<sequence length="97" mass="11103">MHFSLSPQDYSNFYTLNSRHLVPSTDRTSYRGSFPGTKGFRRLGKAGKRKEKSAIKVYIHLTLQELRMSMNPEFADTMLRLGDPRRSVLGASYVAIF</sequence>
<name>A0A5B7HEY0_PORTR</name>
<gene>
    <name evidence="1" type="ORF">E2C01_065563</name>
</gene>
<dbReference type="EMBL" id="VSRR010032636">
    <property type="protein sequence ID" value="MPC71291.1"/>
    <property type="molecule type" value="Genomic_DNA"/>
</dbReference>
<comment type="caution">
    <text evidence="1">The sequence shown here is derived from an EMBL/GenBank/DDBJ whole genome shotgun (WGS) entry which is preliminary data.</text>
</comment>
<organism evidence="1 2">
    <name type="scientific">Portunus trituberculatus</name>
    <name type="common">Swimming crab</name>
    <name type="synonym">Neptunus trituberculatus</name>
    <dbReference type="NCBI Taxonomy" id="210409"/>
    <lineage>
        <taxon>Eukaryota</taxon>
        <taxon>Metazoa</taxon>
        <taxon>Ecdysozoa</taxon>
        <taxon>Arthropoda</taxon>
        <taxon>Crustacea</taxon>
        <taxon>Multicrustacea</taxon>
        <taxon>Malacostraca</taxon>
        <taxon>Eumalacostraca</taxon>
        <taxon>Eucarida</taxon>
        <taxon>Decapoda</taxon>
        <taxon>Pleocyemata</taxon>
        <taxon>Brachyura</taxon>
        <taxon>Eubrachyura</taxon>
        <taxon>Portunoidea</taxon>
        <taxon>Portunidae</taxon>
        <taxon>Portuninae</taxon>
        <taxon>Portunus</taxon>
    </lineage>
</organism>
<accession>A0A5B7HEY0</accession>
<evidence type="ECO:0000313" key="1">
    <source>
        <dbReference type="EMBL" id="MPC71291.1"/>
    </source>
</evidence>
<proteinExistence type="predicted"/>
<keyword evidence="2" id="KW-1185">Reference proteome</keyword>
<dbReference type="Proteomes" id="UP000324222">
    <property type="component" value="Unassembled WGS sequence"/>
</dbReference>
<evidence type="ECO:0000313" key="2">
    <source>
        <dbReference type="Proteomes" id="UP000324222"/>
    </source>
</evidence>
<protein>
    <submittedName>
        <fullName evidence="1">Uncharacterized protein</fullName>
    </submittedName>
</protein>